<feature type="domain" description="Pierisin-like" evidence="2">
    <location>
        <begin position="3552"/>
        <end position="3672"/>
    </location>
</feature>
<keyword evidence="5" id="KW-1185">Reference proteome</keyword>
<dbReference type="SUPFAM" id="SSF56399">
    <property type="entry name" value="ADP-ribosylation"/>
    <property type="match status" value="1"/>
</dbReference>
<reference evidence="5" key="1">
    <citation type="journal article" date="2019" name="Int. J. Syst. Evol. Microbiol.">
        <title>The Global Catalogue of Microorganisms (GCM) 10K type strain sequencing project: providing services to taxonomists for standard genome sequencing and annotation.</title>
        <authorList>
            <consortium name="The Broad Institute Genomics Platform"/>
            <consortium name="The Broad Institute Genome Sequencing Center for Infectious Disease"/>
            <person name="Wu L."/>
            <person name="Ma J."/>
        </authorList>
    </citation>
    <scope>NUCLEOTIDE SEQUENCE [LARGE SCALE GENOMIC DNA]</scope>
    <source>
        <strain evidence="5">CGMCC 4.7645</strain>
    </source>
</reference>
<comment type="caution">
    <text evidence="4">The sequence shown here is derived from an EMBL/GenBank/DDBJ whole genome shotgun (WGS) entry which is preliminary data.</text>
</comment>
<feature type="compositionally biased region" description="Polar residues" evidence="1">
    <location>
        <begin position="454"/>
        <end position="468"/>
    </location>
</feature>
<dbReference type="Pfam" id="PF25547">
    <property type="entry name" value="WXG100_2"/>
    <property type="match status" value="1"/>
</dbReference>
<evidence type="ECO:0000313" key="5">
    <source>
        <dbReference type="Proteomes" id="UP001597417"/>
    </source>
</evidence>
<feature type="compositionally biased region" description="Polar residues" evidence="1">
    <location>
        <begin position="779"/>
        <end position="797"/>
    </location>
</feature>
<dbReference type="InterPro" id="IPR057746">
    <property type="entry name" value="CpnT-like_N"/>
</dbReference>
<proteinExistence type="predicted"/>
<dbReference type="Gene3D" id="3.90.210.10">
    <property type="entry name" value="Heat-Labile Enterotoxin, subunit A"/>
    <property type="match status" value="1"/>
</dbReference>
<feature type="compositionally biased region" description="Low complexity" evidence="1">
    <location>
        <begin position="381"/>
        <end position="394"/>
    </location>
</feature>
<organism evidence="4 5">
    <name type="scientific">Amycolatopsis pigmentata</name>
    <dbReference type="NCBI Taxonomy" id="450801"/>
    <lineage>
        <taxon>Bacteria</taxon>
        <taxon>Bacillati</taxon>
        <taxon>Actinomycetota</taxon>
        <taxon>Actinomycetes</taxon>
        <taxon>Pseudonocardiales</taxon>
        <taxon>Pseudonocardiaceae</taxon>
        <taxon>Amycolatopsis</taxon>
    </lineage>
</organism>
<feature type="domain" description="Outer membrane channel protein CpnT-like N-terminal" evidence="3">
    <location>
        <begin position="6"/>
        <end position="159"/>
    </location>
</feature>
<feature type="compositionally biased region" description="Polar residues" evidence="1">
    <location>
        <begin position="407"/>
        <end position="416"/>
    </location>
</feature>
<feature type="region of interest" description="Disordered" evidence="1">
    <location>
        <begin position="3384"/>
        <end position="3437"/>
    </location>
</feature>
<dbReference type="Proteomes" id="UP001597417">
    <property type="component" value="Unassembled WGS sequence"/>
</dbReference>
<dbReference type="InterPro" id="IPR054695">
    <property type="entry name" value="Pierisin-like_dom"/>
</dbReference>
<feature type="compositionally biased region" description="Polar residues" evidence="1">
    <location>
        <begin position="477"/>
        <end position="495"/>
    </location>
</feature>
<feature type="region of interest" description="Disordered" evidence="1">
    <location>
        <begin position="3456"/>
        <end position="3518"/>
    </location>
</feature>
<dbReference type="Pfam" id="PF22596">
    <property type="entry name" value="Scabin-like"/>
    <property type="match status" value="1"/>
</dbReference>
<feature type="region of interest" description="Disordered" evidence="1">
    <location>
        <begin position="941"/>
        <end position="960"/>
    </location>
</feature>
<evidence type="ECO:0000259" key="3">
    <source>
        <dbReference type="Pfam" id="PF25547"/>
    </source>
</evidence>
<dbReference type="EMBL" id="JBHUKR010000001">
    <property type="protein sequence ID" value="MFD2414727.1"/>
    <property type="molecule type" value="Genomic_DNA"/>
</dbReference>
<feature type="compositionally biased region" description="Basic and acidic residues" evidence="1">
    <location>
        <begin position="1587"/>
        <end position="1596"/>
    </location>
</feature>
<feature type="compositionally biased region" description="Basic and acidic residues" evidence="1">
    <location>
        <begin position="593"/>
        <end position="619"/>
    </location>
</feature>
<feature type="compositionally biased region" description="Low complexity" evidence="1">
    <location>
        <begin position="430"/>
        <end position="448"/>
    </location>
</feature>
<sequence>MPDPGDIPEPGDELFVRVKKIWGIDAVWPRDSEGDAGKLADAWDSLGNALKKVVDDGNAQLNELRHAWQDLGGLSARESIHNLLGGTDGTGGIQALADQSHKLAAFCRDYAKKISDIKGEIIADVAINVGLFALSFALAGPAGEAFFASRFGLMIAARMAQFAKWVDELSALARFGVQGGLSAAVGSATGGLGNLAGQEWSNLRGYGPLDWGKVGDAARNGAIAGAVAHSVYQAAGRWVAEDVTRVAGNIPRIPDRVPGQIGNTVGMTVTGAVTGAIVDRDDPVGGAIAGAGAGGLGAAAVHGGADLASHFSGKPPNTLSDLIKPHGGGNPPSGGDAHPSGGDPHTAAESARPAGSADSAGSVAGSAERAHAETGAGSPLAGQQDGAAADQTGTRAADATHLGNPADSANSGSATGSDPGHEVAAGTSDQAGGTAPAMAQQATPPASADGSVHSGVSENSTSAHTTAKPTGGEQPPRQASTGDTSKPSTQPQASKPGTAESKPDAVKNGEQPGKGTSEPSPPEKPAPTATEPQAQESPKGQALAAGGEPAAANGGPEPGDTSAGHSAGPPGPQDGNPRGGSRNDDSPGGPRGDGSRDDGPRDGGPRDGGPRDGGPRDTGPRGGGPRNDSPRSGGPLDGGPRDDGPQGGPAQGGGPHRGGRSPVPGNSGQTVPPRGPVGSPDRPAGPQGPSTAAAEQRRGGTVASLDPEDEGKAVRQHLTDLEVINQGATHILTTDGRAIRVLDPLIEQQPPLSPEATARRVDAGDTSDNPALADREPTRPTTADPGSTKKNPGQNTTPSPPIASPAVPEAQPAARVEPRTPETPPAKPGQAERLPQAITGQAAAHAALSGPPRVGDPVRTPVGDPAPLRVGDPAPTRVGDPPPARVGDPAPTRVGDPAPTRTDTPGAAPAPASAFTPVRQLPGDFPWPDDDPRRGLPFILPPHTTPEVPRPLTTPEVEYPRPGHEGPVVTPLHHGYPADAPLQPPVREWTETVPMRQDYPGQEPPTPPVPAPDENPLFDLPGAVRTQLSDAELTDLWALVLVTGVTATRILEWLTDKAIFDRARTVRDHTYITPYASLAEKLRFLADEREEDRPAISDRLAELNGRQAPRARKRGSLGPNGSTGIQPRYGDLAEWYFANNLVLKLLNLADDIKTLRALADFFRSPVQFPLSDEMRHRVSALLPSLPQQVGEEYRRHLPSSEMVALLHEVARQKNDEYLSTAYPETGFIIALGQAGTEQQVELGFPQATNFRDRTQLPPRKTIDGVAEFTFELPGGRVKTAVIIPMYRPDEAGRGAALRLAQKYLAGNDAEKPYVIFSREWQGPDEPDLTGLATRLPGAAAVLYSNRSRHRPATTPRISLLHMDDELREEVNALAAVGRLEDVKGLLATASHLAVPDRLSTADTNTLTRLLDSPDEEVAAAAAVALLALDDTALRSLWLPGRFGAPRRTENLLEFPVSSAAAKGPGYRIVVARPDNRELQEFLGEIQRYQDSIPATDTNRRFLILTGEGTSGDRESLTRLSWQLLATGFDAVPVLRTDGQPSFETLAAKENLLTKMTANAMGPFEPPSARELADWAADKALAVYREHLPPAKTEPPEQRNTAGEQPATGFETPSLPRPRSLAKSTPPLIGSLAVHTNLSTVRGARQKQTAEDIARSVLAAAAAAADVRIVEKVPFPLPSDDAVVLDGTGVPFVFQVIHVPNFGHGEAQPITFQVYLEAGADLPVPHVVLRLPDWLLPDTAVLPMAHAIAAGRAMATLHARNTPANFDEQHLAHDIFPGDTLELSPTDLGYVAQIVALGREIERAPRRDRRRLTKHMQRLLSYLGLAEDQPHSDVRMRALAGYGTRIRMNLPPEARDAATAADSALITANRYRPAKALAGFRPTRWPIRNPAAEIEYRIPMVTTARRFNHTSAVEAAVREHIDKAGSRAGVKFVPVGPDLRYDVFQGDTKIFTAKFHALPDVTLESTGVSVNPGTQLLSGYLPSRMRPRDIEEVLGAQIAYGTRYFTTATDDPHAHTLHRQTDVDSLPQGPIDRAHQSRIELLGDRIAATPGRRPLRRQHLISQLRGLLEKAGLEKQLPEYAYRVASLDSYAAAVTDKYAVTRSDTAYLPSWFTIATTLFNEYPATLAMGIALTIGGAAAHHPGNGIAYLVYGLAATVTGASMARGYDIASDAQAAKAKKWLEIRAAIDKGRALADAANRWRQEQLGQPPEHGADVPTKAQLQGEQPDIAPSLVTRYRRFTVPPAAGLAAALVVGWPLGIAPLSALSLLFVALATGSLRPLTEGMSRRSRKGAELEQHDDLRRQLNSYDIDEIADLYRQIEQAFAVIERHFEHDPWPDTAMTELIPGAVERPGADYDVKEPILGRLAASSSYVPYVPDPIKLARSPSGLKPVRVILDHFNLHATVVAFDLVRLALAGSASAWAENRLAVREVNAKLRRLAMQLRAEREAQLPGKTRDRDQLLRDIIVQALRIVATNENAEPNAGFPPFGPLPPELDRLFHNVRANPPRLPDAVSRKASASRWSYWKYLSVKSVVAGVVTTVPSWAIGLPEYYWLGGIAAGVAGVLAAIGRPFHRTREILVDDRSASPVEDKGDRHAAANRRVLQQILDSGMGFYREKYGENLPEGLAERISRFVTANELPTLPAVTPLTELEPVSFTDEQLLSGEWTQRVRAQVESLRQAVGSELHLWGFRPTLERRRTLLEDELPRVADRVENLMRQYESNGDGVFAGQLSTLISDYLRTGEGDLAQQVRKVLWQHESADLPVVRELEAALRHYEDTHEGGLNQRLHDVLWHHGFDRDRQLIGRIAGLLTIQSTDDQLADHVRMVLRWYYIAGEGHLGRQVNSLLRHQPVEGIGGALARLLLPFEQGRPRAARLAVEAIRELNDLVEEYKAASDPMRFTRLDDDSADLPDLSFRTPAQLKMDKLAEELKPSPTVLGSGYLADSLTKAKKFGKELFEQARLDAAFAGWPAPAYPDVLPSGESPLSTVDFVTARSADPAYLVPFLEEEVPRLRATNPKHGSLTAGINGYLWNCVPATSAFCYRQAGWDTSATPERSTLTELWRDLGGVWQNHSGYDSVIAAMAGRRGAMAVLAVISRGRQGQQVRHVSAVVVSEKTGIPIFVDPQSEYATKLPDHPEEIYLLPVDLAALKSMKDIEPPPDGLAQLPERERTTVYEGERGRAFYDVVRQSPFLKSMGMPALPPLPEARGGQANPPQAVQRPPVFGIRGWSKLAKSTRLHSWPAIDAETASRAAQAKFLRETHPDYARPNPGVYGTAWRADGTVDERYLAYWFGGKWFDDYADSYDQVIRRMVEREVGARALMHVVTSTADGVEQHHLGYVAYERYGVAFYDRLRGGLMRLPEHRVRISVLHYTDAFLPWYGSPRDYDPPKGMLFQPPEPPASQPVSPGVDLRRHSAPEPPPVAEPAIRRSPGPVRTPGVRDVAHDPFVAGVDEARGVRISLPGPRRAFRPPMRQGPHPQGPDENRGQGGTPWGRDSRFPRATPWQDKAPEPGGTNWNDPLGHVREGTRVDRAYVEQALMLGYNRRALVWRTDRDPLFRHDDRPPEAIFNGKLGFTGQGTRIGLAQHLSDVRGGLVATTRDLQHAITRAMRELGDGVSYVYEIYAPGGVDVTNMGLGDPIEAEVAFVHSIDVRYIRNCLVIDRRTGVVISHIWNPHFSGDEGQGKEK</sequence>
<gene>
    <name evidence="4" type="ORF">ACFSXZ_00080</name>
</gene>
<feature type="region of interest" description="Disordered" evidence="1">
    <location>
        <begin position="743"/>
        <end position="929"/>
    </location>
</feature>
<feature type="region of interest" description="Disordered" evidence="1">
    <location>
        <begin position="1587"/>
        <end position="1625"/>
    </location>
</feature>
<feature type="region of interest" description="Disordered" evidence="1">
    <location>
        <begin position="311"/>
        <end position="716"/>
    </location>
</feature>
<feature type="region of interest" description="Disordered" evidence="1">
    <location>
        <begin position="1099"/>
        <end position="1123"/>
    </location>
</feature>
<dbReference type="RefSeq" id="WP_378259875.1">
    <property type="nucleotide sequence ID" value="NZ_JBHUKR010000001.1"/>
</dbReference>
<protein>
    <submittedName>
        <fullName evidence="4">Uncharacterized protein</fullName>
    </submittedName>
</protein>
<evidence type="ECO:0000259" key="2">
    <source>
        <dbReference type="Pfam" id="PF22596"/>
    </source>
</evidence>
<name>A0ABW5FLU5_9PSEU</name>
<feature type="compositionally biased region" description="Low complexity" evidence="1">
    <location>
        <begin position="354"/>
        <end position="367"/>
    </location>
</feature>
<feature type="compositionally biased region" description="Gly residues" evidence="1">
    <location>
        <begin position="645"/>
        <end position="656"/>
    </location>
</feature>
<accession>A0ABW5FLU5</accession>
<feature type="compositionally biased region" description="Low complexity" evidence="1">
    <location>
        <begin position="526"/>
        <end position="559"/>
    </location>
</feature>
<evidence type="ECO:0000313" key="4">
    <source>
        <dbReference type="EMBL" id="MFD2414727.1"/>
    </source>
</evidence>
<evidence type="ECO:0000256" key="1">
    <source>
        <dbReference type="SAM" id="MobiDB-lite"/>
    </source>
</evidence>